<dbReference type="PRINTS" id="PR00344">
    <property type="entry name" value="BCTRLSENSOR"/>
</dbReference>
<sequence length="608" mass="67994">MGKKTDKASSKSDLEKYINKRLFDTIPLGIAVIDPDYNLVYANKAFEQLFGSWGNRKCYHVYKSREEMCSYCESAMTLKDGLPRANEEAGYDKNGRHIHYLQHTTPIIDDDGNFPYVIHIFTNITEATQIRDEHQVLFDQVPCNILLIDRNFRIVKANKRLTDWLGDLEGKYCFESLKGLKHKCSECTARQTFADGRTHTGYHVWKTPEGKTLHLHVITIPLKRADGSFNLVMEMAVDVTQTLKLQDGLKFAHRFLETVISTSMDGIFAVNEKGRVTIFNPAARKFFNIKDNQVISREELDGILPKGFLTQVSGGPGHAYLPETEVKTIDGETFPVRLVGNKLKRSDDSLLGMAFSVQDLREIKQLEKEKLEAERLAAVGHTVAGLSHGVKNLITALEGGMYMLNSGLSKGNVERIQKGLEMLMRNIERISIFVKTFLSFSKGREIHAKICDPAAIAKEVVDLYEVKADELGIALTNEKIGDIPPAPIDYESMHECLTNLVGNAIDACQVSDGGSCYVAVRTFEKNGVITYEVSDNGCGMDYEVKKKVFTTFFTTKGLGGSGLGLLMTKKIVQEHGGKIELESKPGQGTTFRIKFPRSRLPKVIEKEA</sequence>
<dbReference type="SUPFAM" id="SSF47384">
    <property type="entry name" value="Homodimeric domain of signal transducing histidine kinase"/>
    <property type="match status" value="1"/>
</dbReference>
<evidence type="ECO:0000256" key="2">
    <source>
        <dbReference type="ARBA" id="ARBA00012438"/>
    </source>
</evidence>
<feature type="domain" description="PAC" evidence="11">
    <location>
        <begin position="84"/>
        <end position="136"/>
    </location>
</feature>
<dbReference type="Proteomes" id="UP000605201">
    <property type="component" value="Unassembled WGS sequence"/>
</dbReference>
<evidence type="ECO:0000256" key="4">
    <source>
        <dbReference type="ARBA" id="ARBA00022679"/>
    </source>
</evidence>
<dbReference type="InterPro" id="IPR000700">
    <property type="entry name" value="PAS-assoc_C"/>
</dbReference>
<dbReference type="InterPro" id="IPR013656">
    <property type="entry name" value="PAS_4"/>
</dbReference>
<dbReference type="Gene3D" id="3.30.450.20">
    <property type="entry name" value="PAS domain"/>
    <property type="match status" value="3"/>
</dbReference>
<dbReference type="GO" id="GO:0006355">
    <property type="term" value="P:regulation of DNA-templated transcription"/>
    <property type="evidence" value="ECO:0007669"/>
    <property type="project" value="InterPro"/>
</dbReference>
<dbReference type="SMART" id="SM00091">
    <property type="entry name" value="PAS"/>
    <property type="match status" value="3"/>
</dbReference>
<dbReference type="CDD" id="cd00130">
    <property type="entry name" value="PAS"/>
    <property type="match status" value="2"/>
</dbReference>
<dbReference type="SMART" id="SM00387">
    <property type="entry name" value="HATPase_c"/>
    <property type="match status" value="1"/>
</dbReference>
<dbReference type="SUPFAM" id="SSF55785">
    <property type="entry name" value="PYP-like sensor domain (PAS domain)"/>
    <property type="match status" value="3"/>
</dbReference>
<dbReference type="CDD" id="cd00075">
    <property type="entry name" value="HATPase"/>
    <property type="match status" value="1"/>
</dbReference>
<evidence type="ECO:0000313" key="12">
    <source>
        <dbReference type="EMBL" id="MBC8432403.1"/>
    </source>
</evidence>
<dbReference type="SUPFAM" id="SSF55874">
    <property type="entry name" value="ATPase domain of HSP90 chaperone/DNA topoisomerase II/histidine kinase"/>
    <property type="match status" value="1"/>
</dbReference>
<dbReference type="EMBL" id="JACNIG010000221">
    <property type="protein sequence ID" value="MBC8432403.1"/>
    <property type="molecule type" value="Genomic_DNA"/>
</dbReference>
<organism evidence="12 13">
    <name type="scientific">Candidatus Desulfatibia vada</name>
    <dbReference type="NCBI Taxonomy" id="2841696"/>
    <lineage>
        <taxon>Bacteria</taxon>
        <taxon>Pseudomonadati</taxon>
        <taxon>Thermodesulfobacteriota</taxon>
        <taxon>Desulfobacteria</taxon>
        <taxon>Desulfobacterales</taxon>
        <taxon>Desulfobacterales incertae sedis</taxon>
        <taxon>Candidatus Desulfatibia</taxon>
    </lineage>
</organism>
<proteinExistence type="predicted"/>
<evidence type="ECO:0000256" key="6">
    <source>
        <dbReference type="ARBA" id="ARBA00022777"/>
    </source>
</evidence>
<dbReference type="InterPro" id="IPR005467">
    <property type="entry name" value="His_kinase_dom"/>
</dbReference>
<dbReference type="PROSITE" id="PS50113">
    <property type="entry name" value="PAC"/>
    <property type="match status" value="1"/>
</dbReference>
<keyword evidence="4" id="KW-0808">Transferase</keyword>
<evidence type="ECO:0000256" key="8">
    <source>
        <dbReference type="ARBA" id="ARBA00023012"/>
    </source>
</evidence>
<evidence type="ECO:0000256" key="7">
    <source>
        <dbReference type="ARBA" id="ARBA00022840"/>
    </source>
</evidence>
<dbReference type="PANTHER" id="PTHR43065">
    <property type="entry name" value="SENSOR HISTIDINE KINASE"/>
    <property type="match status" value="1"/>
</dbReference>
<dbReference type="InterPro" id="IPR013767">
    <property type="entry name" value="PAS_fold"/>
</dbReference>
<dbReference type="Pfam" id="PF13426">
    <property type="entry name" value="PAS_9"/>
    <property type="match status" value="1"/>
</dbReference>
<dbReference type="Pfam" id="PF02518">
    <property type="entry name" value="HATPase_c"/>
    <property type="match status" value="1"/>
</dbReference>
<keyword evidence="5" id="KW-0547">Nucleotide-binding</keyword>
<evidence type="ECO:0000256" key="1">
    <source>
        <dbReference type="ARBA" id="ARBA00000085"/>
    </source>
</evidence>
<feature type="domain" description="PAS" evidence="10">
    <location>
        <begin position="252"/>
        <end position="300"/>
    </location>
</feature>
<dbReference type="InterPro" id="IPR000014">
    <property type="entry name" value="PAS"/>
</dbReference>
<evidence type="ECO:0000259" key="9">
    <source>
        <dbReference type="PROSITE" id="PS50109"/>
    </source>
</evidence>
<dbReference type="CDD" id="cd00082">
    <property type="entry name" value="HisKA"/>
    <property type="match status" value="1"/>
</dbReference>
<accession>A0A8J6NU59</accession>
<keyword evidence="3" id="KW-0597">Phosphoprotein</keyword>
<keyword evidence="7" id="KW-0067">ATP-binding</keyword>
<evidence type="ECO:0000259" key="11">
    <source>
        <dbReference type="PROSITE" id="PS50113"/>
    </source>
</evidence>
<dbReference type="InterPro" id="IPR036890">
    <property type="entry name" value="HATPase_C_sf"/>
</dbReference>
<dbReference type="InterPro" id="IPR004358">
    <property type="entry name" value="Sig_transdc_His_kin-like_C"/>
</dbReference>
<evidence type="ECO:0000256" key="3">
    <source>
        <dbReference type="ARBA" id="ARBA00022553"/>
    </source>
</evidence>
<dbReference type="Pfam" id="PF00989">
    <property type="entry name" value="PAS"/>
    <property type="match status" value="1"/>
</dbReference>
<reference evidence="12 13" key="1">
    <citation type="submission" date="2020-08" db="EMBL/GenBank/DDBJ databases">
        <title>Bridging the membrane lipid divide: bacteria of the FCB group superphylum have the potential to synthesize archaeal ether lipids.</title>
        <authorList>
            <person name="Villanueva L."/>
            <person name="Von Meijenfeldt F.A.B."/>
            <person name="Westbye A.B."/>
            <person name="Yadav S."/>
            <person name="Hopmans E.C."/>
            <person name="Dutilh B.E."/>
            <person name="Sinninghe Damste J.S."/>
        </authorList>
    </citation>
    <scope>NUCLEOTIDE SEQUENCE [LARGE SCALE GENOMIC DNA]</scope>
    <source>
        <strain evidence="12">NIOZ-UU17</strain>
    </source>
</reference>
<evidence type="ECO:0000313" key="13">
    <source>
        <dbReference type="Proteomes" id="UP000605201"/>
    </source>
</evidence>
<comment type="caution">
    <text evidence="12">The sequence shown here is derived from an EMBL/GenBank/DDBJ whole genome shotgun (WGS) entry which is preliminary data.</text>
</comment>
<dbReference type="Pfam" id="PF08448">
    <property type="entry name" value="PAS_4"/>
    <property type="match status" value="1"/>
</dbReference>
<dbReference type="Gene3D" id="1.10.287.130">
    <property type="match status" value="1"/>
</dbReference>
<dbReference type="PANTHER" id="PTHR43065:SF10">
    <property type="entry name" value="PEROXIDE STRESS-ACTIVATED HISTIDINE KINASE MAK3"/>
    <property type="match status" value="1"/>
</dbReference>
<gene>
    <name evidence="12" type="ORF">H8D96_10835</name>
</gene>
<name>A0A8J6NU59_9BACT</name>
<dbReference type="GO" id="GO:0005524">
    <property type="term" value="F:ATP binding"/>
    <property type="evidence" value="ECO:0007669"/>
    <property type="project" value="UniProtKB-KW"/>
</dbReference>
<keyword evidence="6" id="KW-0418">Kinase</keyword>
<dbReference type="InterPro" id="IPR003661">
    <property type="entry name" value="HisK_dim/P_dom"/>
</dbReference>
<dbReference type="AlphaFoldDB" id="A0A8J6NU59"/>
<feature type="domain" description="Histidine kinase" evidence="9">
    <location>
        <begin position="385"/>
        <end position="599"/>
    </location>
</feature>
<protein>
    <recommendedName>
        <fullName evidence="2">histidine kinase</fullName>
        <ecNumber evidence="2">2.7.13.3</ecNumber>
    </recommendedName>
</protein>
<dbReference type="PROSITE" id="PS50112">
    <property type="entry name" value="PAS"/>
    <property type="match status" value="1"/>
</dbReference>
<comment type="catalytic activity">
    <reaction evidence="1">
        <text>ATP + protein L-histidine = ADP + protein N-phospho-L-histidine.</text>
        <dbReference type="EC" id="2.7.13.3"/>
    </reaction>
</comment>
<evidence type="ECO:0000256" key="5">
    <source>
        <dbReference type="ARBA" id="ARBA00022741"/>
    </source>
</evidence>
<dbReference type="Gene3D" id="3.30.565.10">
    <property type="entry name" value="Histidine kinase-like ATPase, C-terminal domain"/>
    <property type="match status" value="1"/>
</dbReference>
<dbReference type="PROSITE" id="PS50109">
    <property type="entry name" value="HIS_KIN"/>
    <property type="match status" value="1"/>
</dbReference>
<dbReference type="EC" id="2.7.13.3" evidence="2"/>
<dbReference type="InterPro" id="IPR035965">
    <property type="entry name" value="PAS-like_dom_sf"/>
</dbReference>
<dbReference type="InterPro" id="IPR036097">
    <property type="entry name" value="HisK_dim/P_sf"/>
</dbReference>
<evidence type="ECO:0000259" key="10">
    <source>
        <dbReference type="PROSITE" id="PS50112"/>
    </source>
</evidence>
<dbReference type="GO" id="GO:0000155">
    <property type="term" value="F:phosphorelay sensor kinase activity"/>
    <property type="evidence" value="ECO:0007669"/>
    <property type="project" value="InterPro"/>
</dbReference>
<dbReference type="InterPro" id="IPR003594">
    <property type="entry name" value="HATPase_dom"/>
</dbReference>
<dbReference type="NCBIfam" id="TIGR00229">
    <property type="entry name" value="sensory_box"/>
    <property type="match status" value="2"/>
</dbReference>
<keyword evidence="8" id="KW-0902">Two-component regulatory system</keyword>